<name>A0A6M5Z5Y6_9BACT</name>
<dbReference type="RefSeq" id="WP_171475722.1">
    <property type="nucleotide sequence ID" value="NZ_CP053452.2"/>
</dbReference>
<dbReference type="KEGG" id="ftj:FTUN_8744"/>
<accession>A0A6M5Z5Y6</accession>
<evidence type="ECO:0000313" key="2">
    <source>
        <dbReference type="EMBL" id="QJX01105.1"/>
    </source>
</evidence>
<keyword evidence="1" id="KW-0472">Membrane</keyword>
<evidence type="ECO:0000256" key="1">
    <source>
        <dbReference type="SAM" id="Phobius"/>
    </source>
</evidence>
<feature type="transmembrane region" description="Helical" evidence="1">
    <location>
        <begin position="12"/>
        <end position="34"/>
    </location>
</feature>
<dbReference type="EMBL" id="CP053452">
    <property type="protein sequence ID" value="QJX01105.1"/>
    <property type="molecule type" value="Genomic_DNA"/>
</dbReference>
<evidence type="ECO:0000313" key="3">
    <source>
        <dbReference type="Proteomes" id="UP000503447"/>
    </source>
</evidence>
<feature type="transmembrane region" description="Helical" evidence="1">
    <location>
        <begin position="40"/>
        <end position="58"/>
    </location>
</feature>
<sequence length="303" mass="33986">MSHPPARRPVLLTFRFAGVALVGSLTMALVSALAPPEAQLAVLGALVSVLAGLFVSYTEQEEARDRRRNEVLERLAVPLTVAPEHELYEQYLAFCATLTRLVQQTDPVLREAAALKLASINAQLGGLADGAIVFAGTETWRTVYERLLRSPDVREYRSVAWVRSKDYWQDPPGRQSMRENFGAAHRGVLVQRIVILPEHLWPAHAAFPTAAIFPWIEDQHAHGLRVYLVRESDLAEEPDGPADFGIYGDRAVGTQELDERSRTVRFTLVFDRRAVRLAADRWERLRIYAISVRDLLDRAEGAL</sequence>
<organism evidence="2 3">
    <name type="scientific">Frigoriglobus tundricola</name>
    <dbReference type="NCBI Taxonomy" id="2774151"/>
    <lineage>
        <taxon>Bacteria</taxon>
        <taxon>Pseudomonadati</taxon>
        <taxon>Planctomycetota</taxon>
        <taxon>Planctomycetia</taxon>
        <taxon>Gemmatales</taxon>
        <taxon>Gemmataceae</taxon>
        <taxon>Frigoriglobus</taxon>
    </lineage>
</organism>
<keyword evidence="1" id="KW-1133">Transmembrane helix</keyword>
<keyword evidence="1" id="KW-0812">Transmembrane</keyword>
<keyword evidence="3" id="KW-1185">Reference proteome</keyword>
<dbReference type="Proteomes" id="UP000503447">
    <property type="component" value="Chromosome"/>
</dbReference>
<proteinExistence type="predicted"/>
<gene>
    <name evidence="2" type="ORF">FTUN_8744</name>
</gene>
<reference evidence="3" key="1">
    <citation type="submission" date="2020-05" db="EMBL/GenBank/DDBJ databases">
        <title>Frigoriglobus tundricola gen. nov., sp. nov., a psychrotolerant cellulolytic planctomycete of the family Gemmataceae with two divergent copies of 16S rRNA gene.</title>
        <authorList>
            <person name="Kulichevskaya I.S."/>
            <person name="Ivanova A.A."/>
            <person name="Naumoff D.G."/>
            <person name="Beletsky A.V."/>
            <person name="Rijpstra W.I.C."/>
            <person name="Sinninghe Damste J.S."/>
            <person name="Mardanov A.V."/>
            <person name="Ravin N.V."/>
            <person name="Dedysh S.N."/>
        </authorList>
    </citation>
    <scope>NUCLEOTIDE SEQUENCE [LARGE SCALE GENOMIC DNA]</scope>
    <source>
        <strain evidence="3">PL17</strain>
    </source>
</reference>
<dbReference type="AlphaFoldDB" id="A0A6M5Z5Y6"/>
<protein>
    <submittedName>
        <fullName evidence="2">Uncharacterized protein</fullName>
    </submittedName>
</protein>